<keyword evidence="2 6" id="KW-0560">Oxidoreductase</keyword>
<dbReference type="SUPFAM" id="SSF56796">
    <property type="entry name" value="Dehydroquinate synthase-like"/>
    <property type="match status" value="1"/>
</dbReference>
<protein>
    <submittedName>
        <fullName evidence="6">Alcohol dehydrogenase</fullName>
        <ecNumber evidence="6">1.1.1.1</ecNumber>
    </submittedName>
</protein>
<dbReference type="InterPro" id="IPR018211">
    <property type="entry name" value="ADH_Fe_CS"/>
</dbReference>
<organism evidence="6">
    <name type="scientific">hydrothermal vent metagenome</name>
    <dbReference type="NCBI Taxonomy" id="652676"/>
    <lineage>
        <taxon>unclassified sequences</taxon>
        <taxon>metagenomes</taxon>
        <taxon>ecological metagenomes</taxon>
    </lineage>
</organism>
<dbReference type="Gene3D" id="3.40.50.1970">
    <property type="match status" value="1"/>
</dbReference>
<feature type="domain" description="Fe-containing alcohol dehydrogenase-like C-terminal" evidence="5">
    <location>
        <begin position="198"/>
        <end position="239"/>
    </location>
</feature>
<feature type="domain" description="Alcohol dehydrogenase iron-type/glycerol dehydrogenase GldA" evidence="4">
    <location>
        <begin position="14"/>
        <end position="187"/>
    </location>
</feature>
<gene>
    <name evidence="6" type="ORF">MNBD_GAMMA19-243</name>
</gene>
<evidence type="ECO:0000259" key="4">
    <source>
        <dbReference type="Pfam" id="PF00465"/>
    </source>
</evidence>
<evidence type="ECO:0000256" key="3">
    <source>
        <dbReference type="ARBA" id="ARBA00023027"/>
    </source>
</evidence>
<dbReference type="PANTHER" id="PTHR11496">
    <property type="entry name" value="ALCOHOL DEHYDROGENASE"/>
    <property type="match status" value="1"/>
</dbReference>
<dbReference type="InterPro" id="IPR001670">
    <property type="entry name" value="ADH_Fe/GldA"/>
</dbReference>
<sequence length="243" mass="25687">MPLQKTEKANWNYPTTIWFGNGRISELPTACSTLGMHHPLLVTDPGLATLPMIAEALVFNQQAGITSGLFSDIKPNPNGTNIEAGVKQYNNGQHDGVIAFGGGSALDAGKAIALMAGQSHSLWDFEDVGDNWKKVNADGIAPLVAVPTTAGTGSEVGRAAVIVDENHQRKIIIFHPGILPGIVIADPQLTVGLPPEITAATGMDALSHNLEAYCSPGYHPMADGIALEGMRLIKQWLTVAHNE</sequence>
<evidence type="ECO:0000256" key="1">
    <source>
        <dbReference type="ARBA" id="ARBA00007358"/>
    </source>
</evidence>
<evidence type="ECO:0000256" key="2">
    <source>
        <dbReference type="ARBA" id="ARBA00023002"/>
    </source>
</evidence>
<dbReference type="FunFam" id="3.40.50.1970:FF:000003">
    <property type="entry name" value="Alcohol dehydrogenase, iron-containing"/>
    <property type="match status" value="1"/>
</dbReference>
<reference evidence="6" key="1">
    <citation type="submission" date="2018-06" db="EMBL/GenBank/DDBJ databases">
        <authorList>
            <person name="Zhirakovskaya E."/>
        </authorList>
    </citation>
    <scope>NUCLEOTIDE SEQUENCE</scope>
</reference>
<evidence type="ECO:0000313" key="6">
    <source>
        <dbReference type="EMBL" id="VAW96250.1"/>
    </source>
</evidence>
<dbReference type="AlphaFoldDB" id="A0A3B1A3V6"/>
<evidence type="ECO:0000259" key="5">
    <source>
        <dbReference type="Pfam" id="PF25137"/>
    </source>
</evidence>
<accession>A0A3B1A3V6</accession>
<dbReference type="PROSITE" id="PS00913">
    <property type="entry name" value="ADH_IRON_1"/>
    <property type="match status" value="1"/>
</dbReference>
<proteinExistence type="inferred from homology"/>
<dbReference type="GO" id="GO:0046872">
    <property type="term" value="F:metal ion binding"/>
    <property type="evidence" value="ECO:0007669"/>
    <property type="project" value="InterPro"/>
</dbReference>
<dbReference type="EMBL" id="UOFV01000081">
    <property type="protein sequence ID" value="VAW96250.1"/>
    <property type="molecule type" value="Genomic_DNA"/>
</dbReference>
<feature type="non-terminal residue" evidence="6">
    <location>
        <position position="243"/>
    </location>
</feature>
<dbReference type="Pfam" id="PF00465">
    <property type="entry name" value="Fe-ADH"/>
    <property type="match status" value="1"/>
</dbReference>
<dbReference type="EC" id="1.1.1.1" evidence="6"/>
<dbReference type="Gene3D" id="1.20.1090.10">
    <property type="entry name" value="Dehydroquinate synthase-like - alpha domain"/>
    <property type="match status" value="1"/>
</dbReference>
<keyword evidence="3" id="KW-0520">NAD</keyword>
<dbReference type="PANTHER" id="PTHR11496:SF102">
    <property type="entry name" value="ALCOHOL DEHYDROGENASE 4"/>
    <property type="match status" value="1"/>
</dbReference>
<comment type="similarity">
    <text evidence="1">Belongs to the iron-containing alcohol dehydrogenase family.</text>
</comment>
<dbReference type="Pfam" id="PF25137">
    <property type="entry name" value="ADH_Fe_C"/>
    <property type="match status" value="1"/>
</dbReference>
<name>A0A3B1A3V6_9ZZZZ</name>
<dbReference type="InterPro" id="IPR039697">
    <property type="entry name" value="Alcohol_dehydrogenase_Fe"/>
</dbReference>
<dbReference type="GO" id="GO:0004022">
    <property type="term" value="F:alcohol dehydrogenase (NAD+) activity"/>
    <property type="evidence" value="ECO:0007669"/>
    <property type="project" value="UniProtKB-EC"/>
</dbReference>
<dbReference type="InterPro" id="IPR056798">
    <property type="entry name" value="ADH_Fe_C"/>
</dbReference>